<dbReference type="PANTHER" id="PTHR43739">
    <property type="entry name" value="XYLOGLUCANASE (EUROFUNG)"/>
    <property type="match status" value="1"/>
</dbReference>
<organism evidence="2 3">
    <name type="scientific">Granulicella cerasi</name>
    <dbReference type="NCBI Taxonomy" id="741063"/>
    <lineage>
        <taxon>Bacteria</taxon>
        <taxon>Pseudomonadati</taxon>
        <taxon>Acidobacteriota</taxon>
        <taxon>Terriglobia</taxon>
        <taxon>Terriglobales</taxon>
        <taxon>Acidobacteriaceae</taxon>
        <taxon>Granulicella</taxon>
    </lineage>
</organism>
<reference evidence="3" key="1">
    <citation type="journal article" date="2019" name="Int. J. Syst. Evol. Microbiol.">
        <title>The Global Catalogue of Microorganisms (GCM) 10K type strain sequencing project: providing services to taxonomists for standard genome sequencing and annotation.</title>
        <authorList>
            <consortium name="The Broad Institute Genomics Platform"/>
            <consortium name="The Broad Institute Genome Sequencing Center for Infectious Disease"/>
            <person name="Wu L."/>
            <person name="Ma J."/>
        </authorList>
    </citation>
    <scope>NUCLEOTIDE SEQUENCE [LARGE SCALE GENOMIC DNA]</scope>
    <source>
        <strain evidence="3">CGMCC 1.16026</strain>
    </source>
</reference>
<evidence type="ECO:0000313" key="3">
    <source>
        <dbReference type="Proteomes" id="UP001596391"/>
    </source>
</evidence>
<dbReference type="PANTHER" id="PTHR43739:SF5">
    <property type="entry name" value="EXO-ALPHA-SIALIDASE"/>
    <property type="match status" value="1"/>
</dbReference>
<gene>
    <name evidence="2" type="ORF">ACFQBQ_03665</name>
</gene>
<comment type="caution">
    <text evidence="2">The sequence shown here is derived from an EMBL/GenBank/DDBJ whole genome shotgun (WGS) entry which is preliminary data.</text>
</comment>
<feature type="region of interest" description="Disordered" evidence="1">
    <location>
        <begin position="487"/>
        <end position="513"/>
    </location>
</feature>
<proteinExistence type="predicted"/>
<keyword evidence="3" id="KW-1185">Reference proteome</keyword>
<feature type="compositionally biased region" description="Low complexity" evidence="1">
    <location>
        <begin position="455"/>
        <end position="470"/>
    </location>
</feature>
<dbReference type="RefSeq" id="WP_263372742.1">
    <property type="nucleotide sequence ID" value="NZ_JAGSYD010000006.1"/>
</dbReference>
<evidence type="ECO:0000256" key="1">
    <source>
        <dbReference type="SAM" id="MobiDB-lite"/>
    </source>
</evidence>
<feature type="region of interest" description="Disordered" evidence="1">
    <location>
        <begin position="437"/>
        <end position="472"/>
    </location>
</feature>
<feature type="compositionally biased region" description="Basic residues" evidence="1">
    <location>
        <begin position="491"/>
        <end position="503"/>
    </location>
</feature>
<dbReference type="InterPro" id="IPR036278">
    <property type="entry name" value="Sialidase_sf"/>
</dbReference>
<dbReference type="EMBL" id="JBHSWI010000001">
    <property type="protein sequence ID" value="MFC6644702.1"/>
    <property type="molecule type" value="Genomic_DNA"/>
</dbReference>
<dbReference type="SUPFAM" id="SSF50939">
    <property type="entry name" value="Sialidases"/>
    <property type="match status" value="2"/>
</dbReference>
<sequence>MMELWVRGMRYRLFGWACFLFLVSTLGLRALAVVPWFPLGPYGGDARAIAQDPSDAHHLFLGTANGWIYESRNGGHDWARLAQIAHRNDLVIDHMLIDPENPKRLIVGTWVVDRPEGGLYVSIDGGKTWYDQAQMRGQSIRSLARASQDPRYLVAGTLKGVFRSSDNGDHWALISPPGSTEIHEVESVAIDPTDPDVIYAGTWHLPWKTTDGGKNWENIKNGIIDDSDVFSIIIDPQHPKTVYASACSGIYKSYDAGVQFRKINGIPSSARRTRKLTQDPRFLGTVYAGTTEGLYRTLDGGMQWVRLTGGDVIVNDVWVDPTNSQHLLLATDRGGVLVSFDGGAIFESSNTGFSARQVVSYVMDAKGSGRMYVGVVNDKTTGGVFTSSDGGIHWAQQSTGLGGRDVFSLASLPSGTVLAGTGHGVFRLAEDEWKDSSVLLPPPAPEAAKPEPHKAPATGKPATKKAAPATRGKVVHKANVAFYYGAPANTKTRKKTPPARKPVRSTPPPAPTRMDEVIYALEPIGSTVFAGTTRGIVRSEDDGASWSPVVTLAMPDARFLAGNPKMLLAATLKRMALSVDMGKTWDTVALPADLTQIGAVAVDELGNLWVGGREGVYYSTDLGENWKTLKNLFITQVDNIHFDALQHRILVTSSASPFAFSVTLPEYKVNYVETGWNLRFVRPVGDHLIGASLFDGMVVQPRMVNSKFGK</sequence>
<evidence type="ECO:0008006" key="4">
    <source>
        <dbReference type="Google" id="ProtNLM"/>
    </source>
</evidence>
<dbReference type="Gene3D" id="2.130.10.10">
    <property type="entry name" value="YVTN repeat-like/Quinoprotein amine dehydrogenase"/>
    <property type="match status" value="4"/>
</dbReference>
<dbReference type="InterPro" id="IPR015943">
    <property type="entry name" value="WD40/YVTN_repeat-like_dom_sf"/>
</dbReference>
<name>A0ABW1Z5U4_9BACT</name>
<dbReference type="Proteomes" id="UP001596391">
    <property type="component" value="Unassembled WGS sequence"/>
</dbReference>
<accession>A0ABW1Z5U4</accession>
<protein>
    <recommendedName>
        <fullName evidence="4">Sortilin N-terminal domain-containing protein</fullName>
    </recommendedName>
</protein>
<dbReference type="InterPro" id="IPR052025">
    <property type="entry name" value="Xyloglucanase_GH74"/>
</dbReference>
<evidence type="ECO:0000313" key="2">
    <source>
        <dbReference type="EMBL" id="MFC6644702.1"/>
    </source>
</evidence>